<dbReference type="EMBL" id="LAZR01000750">
    <property type="protein sequence ID" value="KKN58704.1"/>
    <property type="molecule type" value="Genomic_DNA"/>
</dbReference>
<protein>
    <submittedName>
        <fullName evidence="1">Uncharacterized protein</fullName>
    </submittedName>
</protein>
<comment type="caution">
    <text evidence="1">The sequence shown here is derived from an EMBL/GenBank/DDBJ whole genome shotgun (WGS) entry which is preliminary data.</text>
</comment>
<accession>A0A0F9RV58</accession>
<gene>
    <name evidence="1" type="ORF">LCGC14_0549400</name>
</gene>
<organism evidence="1">
    <name type="scientific">marine sediment metagenome</name>
    <dbReference type="NCBI Taxonomy" id="412755"/>
    <lineage>
        <taxon>unclassified sequences</taxon>
        <taxon>metagenomes</taxon>
        <taxon>ecological metagenomes</taxon>
    </lineage>
</organism>
<dbReference type="AlphaFoldDB" id="A0A0F9RV58"/>
<name>A0A0F9RV58_9ZZZZ</name>
<sequence length="211" mass="21339">MAAAIDFYAGQGGGTWVDLNASGLGFFGASFGNSVQVGQYQDSTFISSSNGSSEGPQATNCKYITSSGVSIDGDVTVVPSSLAINSGTMNIRFTFDSAVKTQNCELRIFNRSSITVGAVGVTTQVLQIANGGSGVSSSGTATAPASHAGWVAPSGSGVVVALLSSAGSGGLSPSGTDTQDTRHDWYTCMSASPLSIGSKEAFGLYVQLEYL</sequence>
<proteinExistence type="predicted"/>
<reference evidence="1" key="1">
    <citation type="journal article" date="2015" name="Nature">
        <title>Complex archaea that bridge the gap between prokaryotes and eukaryotes.</title>
        <authorList>
            <person name="Spang A."/>
            <person name="Saw J.H."/>
            <person name="Jorgensen S.L."/>
            <person name="Zaremba-Niedzwiedzka K."/>
            <person name="Martijn J."/>
            <person name="Lind A.E."/>
            <person name="van Eijk R."/>
            <person name="Schleper C."/>
            <person name="Guy L."/>
            <person name="Ettema T.J."/>
        </authorList>
    </citation>
    <scope>NUCLEOTIDE SEQUENCE</scope>
</reference>
<evidence type="ECO:0000313" key="1">
    <source>
        <dbReference type="EMBL" id="KKN58704.1"/>
    </source>
</evidence>